<protein>
    <submittedName>
        <fullName evidence="1">Uncharacterized protein</fullName>
    </submittedName>
</protein>
<evidence type="ECO:0000313" key="2">
    <source>
        <dbReference type="Proteomes" id="UP000265703"/>
    </source>
</evidence>
<organism evidence="1 2">
    <name type="scientific">Glomus cerebriforme</name>
    <dbReference type="NCBI Taxonomy" id="658196"/>
    <lineage>
        <taxon>Eukaryota</taxon>
        <taxon>Fungi</taxon>
        <taxon>Fungi incertae sedis</taxon>
        <taxon>Mucoromycota</taxon>
        <taxon>Glomeromycotina</taxon>
        <taxon>Glomeromycetes</taxon>
        <taxon>Glomerales</taxon>
        <taxon>Glomeraceae</taxon>
        <taxon>Glomus</taxon>
    </lineage>
</organism>
<name>A0A397TVJ8_9GLOM</name>
<sequence length="274" mass="32304">MNTMNTSYNPTTLDISSNVNALQDIPVVAFDNMSRVSTMSPIITQPTNGNDSQSFNIHAMIPSHTLSQPLQDCQISHLPSLAHPQETVIMSEYSFFYTPCNDFQLYYIICEEIPSSFEGLSQLVNNTENNSIDKPNNIYIFYLEQPEIKKIFQVTCEKVSHAFMFQFLNKIMYNIQFTQREYQHQEFSRRQQENLKFHLKKDLNHYLTPKNIYEDNYNLHKIFIQDYCAYENMINSTNNHFQQYNNANTFPFDHSYTFQQDNNYQLFDSQNGNN</sequence>
<accession>A0A397TVJ8</accession>
<reference evidence="1 2" key="1">
    <citation type="submission" date="2018-06" db="EMBL/GenBank/DDBJ databases">
        <title>Comparative genomics reveals the genomic features of Rhizophagus irregularis, R. cerebriforme, R. diaphanum and Gigaspora rosea, and their symbiotic lifestyle signature.</title>
        <authorList>
            <person name="Morin E."/>
            <person name="San Clemente H."/>
            <person name="Chen E.C.H."/>
            <person name="De La Providencia I."/>
            <person name="Hainaut M."/>
            <person name="Kuo A."/>
            <person name="Kohler A."/>
            <person name="Murat C."/>
            <person name="Tang N."/>
            <person name="Roy S."/>
            <person name="Loubradou J."/>
            <person name="Henrissat B."/>
            <person name="Grigoriev I.V."/>
            <person name="Corradi N."/>
            <person name="Roux C."/>
            <person name="Martin F.M."/>
        </authorList>
    </citation>
    <scope>NUCLEOTIDE SEQUENCE [LARGE SCALE GENOMIC DNA]</scope>
    <source>
        <strain evidence="1 2">DAOM 227022</strain>
    </source>
</reference>
<keyword evidence="2" id="KW-1185">Reference proteome</keyword>
<proteinExistence type="predicted"/>
<dbReference type="AlphaFoldDB" id="A0A397TVJ8"/>
<dbReference type="OrthoDB" id="2332461at2759"/>
<comment type="caution">
    <text evidence="1">The sequence shown here is derived from an EMBL/GenBank/DDBJ whole genome shotgun (WGS) entry which is preliminary data.</text>
</comment>
<evidence type="ECO:0000313" key="1">
    <source>
        <dbReference type="EMBL" id="RIA98894.1"/>
    </source>
</evidence>
<gene>
    <name evidence="1" type="ORF">C1645_800967</name>
</gene>
<dbReference type="EMBL" id="QKYT01000010">
    <property type="protein sequence ID" value="RIA98894.1"/>
    <property type="molecule type" value="Genomic_DNA"/>
</dbReference>
<dbReference type="Proteomes" id="UP000265703">
    <property type="component" value="Unassembled WGS sequence"/>
</dbReference>